<name>A0A5B0QK33_PUCGR</name>
<accession>A0A5B0QK33</accession>
<feature type="region of interest" description="Disordered" evidence="1">
    <location>
        <begin position="32"/>
        <end position="119"/>
    </location>
</feature>
<dbReference type="AlphaFoldDB" id="A0A5B0QK33"/>
<evidence type="ECO:0000256" key="2">
    <source>
        <dbReference type="SAM" id="SignalP"/>
    </source>
</evidence>
<organism evidence="3 4">
    <name type="scientific">Puccinia graminis f. sp. tritici</name>
    <dbReference type="NCBI Taxonomy" id="56615"/>
    <lineage>
        <taxon>Eukaryota</taxon>
        <taxon>Fungi</taxon>
        <taxon>Dikarya</taxon>
        <taxon>Basidiomycota</taxon>
        <taxon>Pucciniomycotina</taxon>
        <taxon>Pucciniomycetes</taxon>
        <taxon>Pucciniales</taxon>
        <taxon>Pucciniaceae</taxon>
        <taxon>Puccinia</taxon>
    </lineage>
</organism>
<evidence type="ECO:0000313" key="3">
    <source>
        <dbReference type="EMBL" id="KAA1113443.1"/>
    </source>
</evidence>
<dbReference type="EMBL" id="VSWC01000015">
    <property type="protein sequence ID" value="KAA1113443.1"/>
    <property type="molecule type" value="Genomic_DNA"/>
</dbReference>
<keyword evidence="2" id="KW-0732">Signal</keyword>
<evidence type="ECO:0000256" key="1">
    <source>
        <dbReference type="SAM" id="MobiDB-lite"/>
    </source>
</evidence>
<feature type="chain" id="PRO_5023103413" evidence="2">
    <location>
        <begin position="20"/>
        <end position="119"/>
    </location>
</feature>
<feature type="signal peptide" evidence="2">
    <location>
        <begin position="1"/>
        <end position="19"/>
    </location>
</feature>
<keyword evidence="4" id="KW-1185">Reference proteome</keyword>
<dbReference type="Proteomes" id="UP000324748">
    <property type="component" value="Unassembled WGS sequence"/>
</dbReference>
<comment type="caution">
    <text evidence="3">The sequence shown here is derived from an EMBL/GenBank/DDBJ whole genome shotgun (WGS) entry which is preliminary data.</text>
</comment>
<reference evidence="3 4" key="1">
    <citation type="submission" date="2019-05" db="EMBL/GenBank/DDBJ databases">
        <title>Emergence of the Ug99 lineage of the wheat stem rust pathogen through somatic hybridization.</title>
        <authorList>
            <person name="Li F."/>
            <person name="Upadhyaya N.M."/>
            <person name="Sperschneider J."/>
            <person name="Matny O."/>
            <person name="Nguyen-Phuc H."/>
            <person name="Mago R."/>
            <person name="Raley C."/>
            <person name="Miller M.E."/>
            <person name="Silverstein K.A.T."/>
            <person name="Henningsen E."/>
            <person name="Hirsch C.D."/>
            <person name="Visser B."/>
            <person name="Pretorius Z.A."/>
            <person name="Steffenson B.J."/>
            <person name="Schwessinger B."/>
            <person name="Dodds P.N."/>
            <person name="Figueroa M."/>
        </authorList>
    </citation>
    <scope>NUCLEOTIDE SEQUENCE [LARGE SCALE GENOMIC DNA]</scope>
    <source>
        <strain evidence="3">21-0</strain>
    </source>
</reference>
<gene>
    <name evidence="3" type="ORF">PGT21_031639</name>
</gene>
<evidence type="ECO:0000313" key="4">
    <source>
        <dbReference type="Proteomes" id="UP000324748"/>
    </source>
</evidence>
<protein>
    <submittedName>
        <fullName evidence="3">Uncharacterized protein</fullName>
    </submittedName>
</protein>
<proteinExistence type="predicted"/>
<sequence>MSKHASALKWPGLVGWLKALLISHIPLAIQRPSPARVSDRAAFTRSEESLRTKKKPHDKQETNPRSSQIQLGEMVDELSKRTTRSNLLKGAKTPASESNLSEQAGHLAYPALTVSSGPR</sequence>